<evidence type="ECO:0000313" key="3">
    <source>
        <dbReference type="Proteomes" id="UP000245370"/>
    </source>
</evidence>
<sequence>MKKILSLLLVFGALMSCQKEKIVPMEDMPSEVTDYATTHFPNNAIVQSIVDKDGFTKTYELILEGSFSLEFNRAKEIIEIDGIYELPNSVIPTKISEYVKANYPTSIITGWALEDNNQEVEIDNKIELNFNKNGDFLNGD</sequence>
<dbReference type="PROSITE" id="PS51257">
    <property type="entry name" value="PROKAR_LIPOPROTEIN"/>
    <property type="match status" value="1"/>
</dbReference>
<dbReference type="Pfam" id="PF11396">
    <property type="entry name" value="PepSY_like"/>
    <property type="match status" value="1"/>
</dbReference>
<comment type="caution">
    <text evidence="2">The sequence shown here is derived from an EMBL/GenBank/DDBJ whole genome shotgun (WGS) entry which is preliminary data.</text>
</comment>
<organism evidence="2 3">
    <name type="scientific">Brumimicrobium oceani</name>
    <dbReference type="NCBI Taxonomy" id="2100725"/>
    <lineage>
        <taxon>Bacteria</taxon>
        <taxon>Pseudomonadati</taxon>
        <taxon>Bacteroidota</taxon>
        <taxon>Flavobacteriia</taxon>
        <taxon>Flavobacteriales</taxon>
        <taxon>Crocinitomicaceae</taxon>
        <taxon>Brumimicrobium</taxon>
    </lineage>
</organism>
<dbReference type="InterPro" id="IPR021533">
    <property type="entry name" value="PepSY-like"/>
</dbReference>
<reference evidence="2 3" key="1">
    <citation type="submission" date="2018-05" db="EMBL/GenBank/DDBJ databases">
        <title>Brumimicrobium oceani sp. nov., isolated from coastal sediment.</title>
        <authorList>
            <person name="Kou Y."/>
        </authorList>
    </citation>
    <scope>NUCLEOTIDE SEQUENCE [LARGE SCALE GENOMIC DNA]</scope>
    <source>
        <strain evidence="2 3">C305</strain>
    </source>
</reference>
<dbReference type="Proteomes" id="UP000245370">
    <property type="component" value="Unassembled WGS sequence"/>
</dbReference>
<dbReference type="AlphaFoldDB" id="A0A2U2XB07"/>
<protein>
    <recommendedName>
        <fullName evidence="1">Putative beta-lactamase-inhibitor-like PepSY-like domain-containing protein</fullName>
    </recommendedName>
</protein>
<keyword evidence="3" id="KW-1185">Reference proteome</keyword>
<evidence type="ECO:0000313" key="2">
    <source>
        <dbReference type="EMBL" id="PWH84940.1"/>
    </source>
</evidence>
<feature type="domain" description="Putative beta-lactamase-inhibitor-like PepSY-like" evidence="1">
    <location>
        <begin position="58"/>
        <end position="137"/>
    </location>
</feature>
<gene>
    <name evidence="2" type="ORF">DIT68_12420</name>
</gene>
<dbReference type="OrthoDB" id="710080at2"/>
<proteinExistence type="predicted"/>
<reference evidence="2 3" key="2">
    <citation type="submission" date="2018-05" db="EMBL/GenBank/DDBJ databases">
        <authorList>
            <person name="Lanie J.A."/>
            <person name="Ng W.-L."/>
            <person name="Kazmierczak K.M."/>
            <person name="Andrzejewski T.M."/>
            <person name="Davidsen T.M."/>
            <person name="Wayne K.J."/>
            <person name="Tettelin H."/>
            <person name="Glass J.I."/>
            <person name="Rusch D."/>
            <person name="Podicherti R."/>
            <person name="Tsui H.-C.T."/>
            <person name="Winkler M.E."/>
        </authorList>
    </citation>
    <scope>NUCLEOTIDE SEQUENCE [LARGE SCALE GENOMIC DNA]</scope>
    <source>
        <strain evidence="2 3">C305</strain>
    </source>
</reference>
<dbReference type="Gene3D" id="3.40.1420.30">
    <property type="match status" value="1"/>
</dbReference>
<dbReference type="SUPFAM" id="SSF160574">
    <property type="entry name" value="BT0923-like"/>
    <property type="match status" value="1"/>
</dbReference>
<name>A0A2U2XB07_9FLAO</name>
<dbReference type="EMBL" id="QFRJ01000010">
    <property type="protein sequence ID" value="PWH84940.1"/>
    <property type="molecule type" value="Genomic_DNA"/>
</dbReference>
<accession>A0A2U2XB07</accession>
<dbReference type="RefSeq" id="WP_109360132.1">
    <property type="nucleotide sequence ID" value="NZ_QFRJ01000010.1"/>
</dbReference>
<evidence type="ECO:0000259" key="1">
    <source>
        <dbReference type="Pfam" id="PF11396"/>
    </source>
</evidence>